<evidence type="ECO:0000313" key="4">
    <source>
        <dbReference type="Proteomes" id="UP001418804"/>
    </source>
</evidence>
<dbReference type="AlphaFoldDB" id="A0AAX6NJB8"/>
<reference evidence="1" key="2">
    <citation type="submission" date="2022-12" db="EMBL/GenBank/DDBJ databases">
        <authorList>
            <person name="Dechsakulwatana C."/>
            <person name="Rungsihiranrut A."/>
            <person name="Muangchinda C."/>
            <person name="Ningthoujam R."/>
            <person name="Klankeo P."/>
            <person name="Pinyakong O."/>
        </authorList>
    </citation>
    <scope>NUCLEOTIDE SEQUENCE</scope>
    <source>
        <strain evidence="1">TL01-2</strain>
    </source>
</reference>
<evidence type="ECO:0000313" key="1">
    <source>
        <dbReference type="EMBL" id="MDU9695760.1"/>
    </source>
</evidence>
<dbReference type="Pfam" id="PF13730">
    <property type="entry name" value="HTH_36"/>
    <property type="match status" value="1"/>
</dbReference>
<reference evidence="2 4" key="3">
    <citation type="submission" date="2024-05" db="EMBL/GenBank/DDBJ databases">
        <title>The mechanism of isolation and screening of efficient mineral weathering bacteria priestia aryabhattai c4-10 with weathered biotite.</title>
        <authorList>
            <person name="Yang S."/>
        </authorList>
    </citation>
    <scope>NUCLEOTIDE SEQUENCE [LARGE SCALE GENOMIC DNA]</scope>
    <source>
        <strain evidence="2 4">C4-10</strain>
    </source>
</reference>
<evidence type="ECO:0000313" key="3">
    <source>
        <dbReference type="Proteomes" id="UP001269400"/>
    </source>
</evidence>
<dbReference type="RefSeq" id="WP_098113934.1">
    <property type="nucleotide sequence ID" value="NZ_JAIVLM010000029.1"/>
</dbReference>
<dbReference type="Gene3D" id="1.10.10.10">
    <property type="entry name" value="Winged helix-like DNA-binding domain superfamily/Winged helix DNA-binding domain"/>
    <property type="match status" value="1"/>
</dbReference>
<dbReference type="InterPro" id="IPR036388">
    <property type="entry name" value="WH-like_DNA-bd_sf"/>
</dbReference>
<name>A0AAX6NJB8_PRIAR</name>
<dbReference type="Proteomes" id="UP001418804">
    <property type="component" value="Unassembled WGS sequence"/>
</dbReference>
<comment type="caution">
    <text evidence="1">The sequence shown here is derived from an EMBL/GenBank/DDBJ whole genome shotgun (WGS) entry which is preliminary data.</text>
</comment>
<gene>
    <name evidence="2" type="ORF">ABDD91_28245</name>
    <name evidence="1" type="ORF">O0Q50_31845</name>
</gene>
<sequence length="283" mass="32788">MAKEKIEIIASVETYENLSSFKSIEELNETVRSHVEINKNTLKKTHIAVLKVLHGHSAKHLGVSFLTKNNIGKLVGKSRATIIRVCKHLEDLGIIKQLEMKRRSDMKQTSNAIIIQPIQKEEAAKENDQIQQNTTQENSNMQHQKNKTFLKQLHNIKHLNMSRETSKRKPYIKMVPKRLQQYQAFFGNQTKSLYGRIWLAMKNFGVSVDRTIMQDIAHIAFDKLVDYIKQGRNLSTEEMHKLAYTIAYNQLLERDDTKAMANFVDSFIERTKHLKNHPLHSGI</sequence>
<dbReference type="EMBL" id="JBDIVD010000007">
    <property type="protein sequence ID" value="MEN3156717.1"/>
    <property type="molecule type" value="Genomic_DNA"/>
</dbReference>
<protein>
    <submittedName>
        <fullName evidence="1">Helix-turn-helix domain-containing protein</fullName>
    </submittedName>
</protein>
<dbReference type="Proteomes" id="UP001269400">
    <property type="component" value="Unassembled WGS sequence"/>
</dbReference>
<reference evidence="2 4" key="4">
    <citation type="submission" date="2024-05" db="EMBL/GenBank/DDBJ databases">
        <authorList>
            <person name="Zheng X."/>
        </authorList>
    </citation>
    <scope>NUCLEOTIDE SEQUENCE [LARGE SCALE GENOMIC DNA]</scope>
    <source>
        <strain evidence="2 4">C4-10</strain>
    </source>
</reference>
<proteinExistence type="predicted"/>
<evidence type="ECO:0000313" key="2">
    <source>
        <dbReference type="EMBL" id="MEN3156717.1"/>
    </source>
</evidence>
<organism evidence="1 3">
    <name type="scientific">Priestia aryabhattai</name>
    <name type="common">Bacillus aryabhattai</name>
    <dbReference type="NCBI Taxonomy" id="412384"/>
    <lineage>
        <taxon>Bacteria</taxon>
        <taxon>Bacillati</taxon>
        <taxon>Bacillota</taxon>
        <taxon>Bacilli</taxon>
        <taxon>Bacillales</taxon>
        <taxon>Bacillaceae</taxon>
        <taxon>Priestia</taxon>
    </lineage>
</organism>
<accession>A0AAX6NJB8</accession>
<dbReference type="EMBL" id="JAPTGD010000015">
    <property type="protein sequence ID" value="MDU9695760.1"/>
    <property type="molecule type" value="Genomic_DNA"/>
</dbReference>
<reference evidence="1" key="1">
    <citation type="journal article" date="2022" name="J Environ Chem Eng">
        <title>Biodegradation of petroleum oil using a constructed nonpathogenic and heavy metal-tolerant bacterial consortium isolated from marine sponges.</title>
        <authorList>
            <person name="Dechsakulwatana C."/>
            <person name="Rungsihiranrut A."/>
            <person name="Muangchinda C."/>
            <person name="Ningthoujam R."/>
            <person name="Klankeo P."/>
            <person name="Pinyakong O."/>
        </authorList>
    </citation>
    <scope>NUCLEOTIDE SEQUENCE</scope>
    <source>
        <strain evidence="1">TL01-2</strain>
    </source>
</reference>